<evidence type="ECO:0000256" key="6">
    <source>
        <dbReference type="ARBA" id="ARBA00038052"/>
    </source>
</evidence>
<name>A0A8H7H729_9AGAM</name>
<dbReference type="Gene3D" id="1.10.472.80">
    <property type="entry name" value="Ypt/Rab-GAP domain of gyp1p, domain 3"/>
    <property type="match status" value="1"/>
</dbReference>
<dbReference type="PROSITE" id="PS50086">
    <property type="entry name" value="TBC_RABGAP"/>
    <property type="match status" value="1"/>
</dbReference>
<evidence type="ECO:0000256" key="3">
    <source>
        <dbReference type="ARBA" id="ARBA00022490"/>
    </source>
</evidence>
<feature type="domain" description="Rab-GAP TBC" evidence="8">
    <location>
        <begin position="60"/>
        <end position="266"/>
    </location>
</feature>
<dbReference type="SUPFAM" id="SSF55753">
    <property type="entry name" value="Actin depolymerizing proteins"/>
    <property type="match status" value="1"/>
</dbReference>
<evidence type="ECO:0000256" key="5">
    <source>
        <dbReference type="ARBA" id="ARBA00023212"/>
    </source>
</evidence>
<dbReference type="NCBIfam" id="TIGR01755">
    <property type="entry name" value="flav_wrbA"/>
    <property type="match status" value="1"/>
</dbReference>
<keyword evidence="4" id="KW-0009">Actin-binding</keyword>
<dbReference type="SUPFAM" id="SSF52218">
    <property type="entry name" value="Flavoproteins"/>
    <property type="match status" value="1"/>
</dbReference>
<comment type="similarity">
    <text evidence="6">Belongs to the actin-binding proteins ADF family. Coactosin subfamily.</text>
</comment>
<gene>
    <name evidence="11" type="ORF">RHS04_04251</name>
</gene>
<evidence type="ECO:0000256" key="1">
    <source>
        <dbReference type="ARBA" id="ARBA00004245"/>
    </source>
</evidence>
<dbReference type="GO" id="GO:0003779">
    <property type="term" value="F:actin binding"/>
    <property type="evidence" value="ECO:0007669"/>
    <property type="project" value="UniProtKB-KW"/>
</dbReference>
<dbReference type="SMART" id="SM00102">
    <property type="entry name" value="ADF"/>
    <property type="match status" value="1"/>
</dbReference>
<evidence type="ECO:0000256" key="4">
    <source>
        <dbReference type="ARBA" id="ARBA00023203"/>
    </source>
</evidence>
<dbReference type="Gene3D" id="1.10.8.1310">
    <property type="match status" value="1"/>
</dbReference>
<comment type="subcellular location">
    <subcellularLocation>
        <location evidence="1">Cytoplasm</location>
        <location evidence="1">Cytoskeleton</location>
    </subcellularLocation>
</comment>
<feature type="domain" description="Flavodoxin-like" evidence="9">
    <location>
        <begin position="1055"/>
        <end position="1243"/>
    </location>
</feature>
<evidence type="ECO:0000259" key="8">
    <source>
        <dbReference type="PROSITE" id="PS50086"/>
    </source>
</evidence>
<dbReference type="CDD" id="cd11282">
    <property type="entry name" value="ADF_coactosin_like"/>
    <property type="match status" value="1"/>
</dbReference>
<dbReference type="GO" id="GO:0005856">
    <property type="term" value="C:cytoskeleton"/>
    <property type="evidence" value="ECO:0007669"/>
    <property type="project" value="UniProtKB-SubCell"/>
</dbReference>
<protein>
    <submittedName>
        <fullName evidence="11">Rab-GTPase-TBC domain</fullName>
    </submittedName>
</protein>
<dbReference type="AlphaFoldDB" id="A0A8H7H729"/>
<dbReference type="Gene3D" id="3.40.20.10">
    <property type="entry name" value="Severin"/>
    <property type="match status" value="1"/>
</dbReference>
<dbReference type="FunFam" id="3.40.20.10:FF:000018">
    <property type="entry name" value="Coactosin-like 1"/>
    <property type="match status" value="1"/>
</dbReference>
<evidence type="ECO:0000313" key="12">
    <source>
        <dbReference type="Proteomes" id="UP000650582"/>
    </source>
</evidence>
<dbReference type="GO" id="GO:0003955">
    <property type="term" value="F:NAD(P)H dehydrogenase (quinone) activity"/>
    <property type="evidence" value="ECO:0007669"/>
    <property type="project" value="InterPro"/>
</dbReference>
<dbReference type="Pfam" id="PF00566">
    <property type="entry name" value="RabGAP-TBC"/>
    <property type="match status" value="1"/>
</dbReference>
<dbReference type="InterPro" id="IPR035969">
    <property type="entry name" value="Rab-GAP_TBC_sf"/>
</dbReference>
<feature type="domain" description="ADF-H" evidence="10">
    <location>
        <begin position="803"/>
        <end position="938"/>
    </location>
</feature>
<evidence type="ECO:0000256" key="7">
    <source>
        <dbReference type="SAM" id="MobiDB-lite"/>
    </source>
</evidence>
<dbReference type="InterPro" id="IPR010089">
    <property type="entry name" value="Flavoprotein_WrbA-like"/>
</dbReference>
<dbReference type="GO" id="GO:0016020">
    <property type="term" value="C:membrane"/>
    <property type="evidence" value="ECO:0007669"/>
    <property type="project" value="TreeGrafter"/>
</dbReference>
<dbReference type="EMBL" id="JACYCC010000037">
    <property type="protein sequence ID" value="KAF8679673.1"/>
    <property type="molecule type" value="Genomic_DNA"/>
</dbReference>
<feature type="region of interest" description="Disordered" evidence="7">
    <location>
        <begin position="1"/>
        <end position="37"/>
    </location>
</feature>
<feature type="compositionally biased region" description="Polar residues" evidence="7">
    <location>
        <begin position="321"/>
        <end position="339"/>
    </location>
</feature>
<dbReference type="PANTHER" id="PTHR30546:SF23">
    <property type="entry name" value="FLAVOPROTEIN-LIKE PROTEIN YCP4-RELATED"/>
    <property type="match status" value="1"/>
</dbReference>
<dbReference type="PANTHER" id="PTHR30546">
    <property type="entry name" value="FLAVODOXIN-RELATED PROTEIN WRBA-RELATED"/>
    <property type="match status" value="1"/>
</dbReference>
<dbReference type="InterPro" id="IPR029039">
    <property type="entry name" value="Flavoprotein-like_sf"/>
</dbReference>
<reference evidence="11" key="1">
    <citation type="submission" date="2020-09" db="EMBL/GenBank/DDBJ databases">
        <title>Comparative genome analyses of four rice-infecting Rhizoctonia solani isolates reveal extensive enrichment of homogalacturonan modification genes.</title>
        <authorList>
            <person name="Lee D.-Y."/>
            <person name="Jeon J."/>
            <person name="Kim K.-T."/>
            <person name="Cheong K."/>
            <person name="Song H."/>
            <person name="Choi G."/>
            <person name="Ko J."/>
            <person name="Opiyo S.O."/>
            <person name="Zuo S."/>
            <person name="Madhav S."/>
            <person name="Lee Y.-H."/>
            <person name="Wang G.-L."/>
        </authorList>
    </citation>
    <scope>NUCLEOTIDE SEQUENCE</scope>
    <source>
        <strain evidence="11">AG1-IA YN-7</strain>
    </source>
</reference>
<dbReference type="Proteomes" id="UP000650582">
    <property type="component" value="Unassembled WGS sequence"/>
</dbReference>
<organism evidence="11 12">
    <name type="scientific">Rhizoctonia solani</name>
    <dbReference type="NCBI Taxonomy" id="456999"/>
    <lineage>
        <taxon>Eukaryota</taxon>
        <taxon>Fungi</taxon>
        <taxon>Dikarya</taxon>
        <taxon>Basidiomycota</taxon>
        <taxon>Agaricomycotina</taxon>
        <taxon>Agaricomycetes</taxon>
        <taxon>Cantharellales</taxon>
        <taxon>Ceratobasidiaceae</taxon>
        <taxon>Rhizoctonia</taxon>
    </lineage>
</organism>
<feature type="compositionally biased region" description="Basic and acidic residues" evidence="7">
    <location>
        <begin position="83"/>
        <end position="95"/>
    </location>
</feature>
<dbReference type="InterPro" id="IPR008254">
    <property type="entry name" value="Flavodoxin/NO_synth"/>
</dbReference>
<sequence>MTLEKIQRQGSFTKDVYDEKRSTNNVTSESQARVARDQAIREAVERKDWYSLRELSNQPGGFQGTRSVAWPFLLHVASASRGSSEKKEKEEKSRDGQSSSTRVPHRDERQVGLDTNRAFVHYPVGNQQHKEKRKKQLTELILGVLERRPQLSYFQGYHDILSTLQLTLHPSLDKDTEAWQLLQECAIKITLHRARDAMGAGLEPLTGQLRILRRLIRLADPDLAILIEEASPLPYWAISPLMTLYTHDLPTLALAQRVMDWMLARPPNAVIYLVAAFVLQKKEEIQKLVEDGDDGMMHSFLSSLPDLEADELPEPVDTQENDQSSSTHAPFNSDLLTLNSDVPSDVDSSRDDLTSSLVSVQPPSYTEKASQLPASSLDELQDSPNQPTGLNPPAPPSPASSLSSLPPELPNIDHQSGPTVPLSQILQAADRLRTRYPISYEKLRLKETLGPHSMLRTWSEDPDEIIGDDEAEEYVLATDQIVYPDLDDDVFEPYPPPQPVKLSKTRTLLARLPKIDMMAYAAFGLVAVAVVANSPTAREHTKRLAEVGSAFSTISKRPSSDLATSARSILIFSAIRLSLFKFSRAIIFATRSGDGLHLLLSILDTASGLILNLLASTGVRYWTGSLACRARKTSIASRDMVRGGAHPSGYLLFILSLCNLYSEGVGGGRDLGRGGYCGFEEAGLGSDFNSDFSNRVGLYDHSGRDGVVTEMGLLEWDVSSIAFFAALATCKAAIIVIGRNAGITKRSSRSEQFTMNLKKARGNDPQRQLSFSPARAFLHHVLLFSLFFFLPRIKHQWLTLPNLKSLQVKPFKLDYDNVRKNESDINWLVLKYESPSSDKLKLEATGTGGLAELCESGQLGDSEVVYAYVRVSYANDKESKREKFILISWIGTSAGVMRKAKVSVHLADVKRKLAVYSIEVSAREMDDLKEEPIVIRLRKTSNGVLRARPLLFTPRPLHMVSHGLLITFDKPIWFTNLAEVARLNCDVMHVHNQVQGRSLAHPWEDSSPFNRNRGPHYARVCSTIMTRLPASCTYNTLDATVSPQLVPSTLFTQAPSKWLLAMYGHIAKLAECVKAGVESAGGSATIHQIEETLPADVLAKMGANKPSYEIFNPNDLVNYDAFLFGVPTRYGNFPAQWKAFWDRTGGLWMKQALHGKYAGVFVSTGTPGGGQEQTISNSISTFAHHGLIFVPLGYYSTAYPHLTSFEKPHGGSPWGAGAFAGADGSRQPNEIETAIAQAQGEAFWKTISKVAF</sequence>
<dbReference type="Pfam" id="PF00241">
    <property type="entry name" value="Cofilin_ADF"/>
    <property type="match status" value="1"/>
</dbReference>
<dbReference type="Pfam" id="PF03358">
    <property type="entry name" value="FMN_red"/>
    <property type="match status" value="1"/>
</dbReference>
<dbReference type="InterPro" id="IPR000195">
    <property type="entry name" value="Rab-GAP-TBC_dom"/>
</dbReference>
<comment type="similarity">
    <text evidence="2">Belongs to the WrbA family.</text>
</comment>
<dbReference type="PROSITE" id="PS50902">
    <property type="entry name" value="FLAVODOXIN_LIKE"/>
    <property type="match status" value="1"/>
</dbReference>
<evidence type="ECO:0000259" key="9">
    <source>
        <dbReference type="PROSITE" id="PS50902"/>
    </source>
</evidence>
<feature type="region of interest" description="Disordered" evidence="7">
    <location>
        <begin position="81"/>
        <end position="110"/>
    </location>
</feature>
<dbReference type="InterPro" id="IPR029006">
    <property type="entry name" value="ADF-H/Gelsolin-like_dom_sf"/>
</dbReference>
<dbReference type="Gene3D" id="3.40.50.360">
    <property type="match status" value="1"/>
</dbReference>
<comment type="caution">
    <text evidence="11">The sequence shown here is derived from an EMBL/GenBank/DDBJ whole genome shotgun (WGS) entry which is preliminary data.</text>
</comment>
<dbReference type="SMART" id="SM00164">
    <property type="entry name" value="TBC"/>
    <property type="match status" value="1"/>
</dbReference>
<dbReference type="InterPro" id="IPR002108">
    <property type="entry name" value="ADF-H"/>
</dbReference>
<evidence type="ECO:0000256" key="2">
    <source>
        <dbReference type="ARBA" id="ARBA00006961"/>
    </source>
</evidence>
<proteinExistence type="inferred from homology"/>
<accession>A0A8H7H729</accession>
<dbReference type="InterPro" id="IPR005025">
    <property type="entry name" value="FMN_Rdtase-like_dom"/>
</dbReference>
<keyword evidence="3" id="KW-0963">Cytoplasm</keyword>
<dbReference type="NCBIfam" id="NF002999">
    <property type="entry name" value="PRK03767.1"/>
    <property type="match status" value="1"/>
</dbReference>
<dbReference type="PROSITE" id="PS51263">
    <property type="entry name" value="ADF_H"/>
    <property type="match status" value="1"/>
</dbReference>
<feature type="region of interest" description="Disordered" evidence="7">
    <location>
        <begin position="314"/>
        <end position="419"/>
    </location>
</feature>
<dbReference type="FunFam" id="3.40.50.360:FF:000001">
    <property type="entry name" value="NAD(P)H dehydrogenase (Quinone) FQR1-like"/>
    <property type="match status" value="1"/>
</dbReference>
<evidence type="ECO:0000313" key="11">
    <source>
        <dbReference type="EMBL" id="KAF8679673.1"/>
    </source>
</evidence>
<evidence type="ECO:0000259" key="10">
    <source>
        <dbReference type="PROSITE" id="PS51263"/>
    </source>
</evidence>
<feature type="compositionally biased region" description="Polar residues" evidence="7">
    <location>
        <begin position="354"/>
        <end position="374"/>
    </location>
</feature>
<dbReference type="GO" id="GO:0010181">
    <property type="term" value="F:FMN binding"/>
    <property type="evidence" value="ECO:0007669"/>
    <property type="project" value="InterPro"/>
</dbReference>
<keyword evidence="5" id="KW-0206">Cytoskeleton</keyword>
<dbReference type="SUPFAM" id="SSF47923">
    <property type="entry name" value="Ypt/Rab-GAP domain of gyp1p"/>
    <property type="match status" value="2"/>
</dbReference>